<dbReference type="Pfam" id="PF00172">
    <property type="entry name" value="Zn_clus"/>
    <property type="match status" value="1"/>
</dbReference>
<dbReference type="PROSITE" id="PS50048">
    <property type="entry name" value="ZN2_CY6_FUNGAL_2"/>
    <property type="match status" value="1"/>
</dbReference>
<dbReference type="InterPro" id="IPR021858">
    <property type="entry name" value="Fun_TF"/>
</dbReference>
<evidence type="ECO:0000256" key="3">
    <source>
        <dbReference type="ARBA" id="ARBA00023125"/>
    </source>
</evidence>
<dbReference type="GeneID" id="70249438"/>
<name>A0AAD4KK13_9EURO</name>
<dbReference type="GO" id="GO:0005634">
    <property type="term" value="C:nucleus"/>
    <property type="evidence" value="ECO:0007669"/>
    <property type="project" value="UniProtKB-SubCell"/>
</dbReference>
<dbReference type="PANTHER" id="PTHR37534">
    <property type="entry name" value="TRANSCRIPTIONAL ACTIVATOR PROTEIN UGA3"/>
    <property type="match status" value="1"/>
</dbReference>
<dbReference type="GO" id="GO:0045944">
    <property type="term" value="P:positive regulation of transcription by RNA polymerase II"/>
    <property type="evidence" value="ECO:0007669"/>
    <property type="project" value="TreeGrafter"/>
</dbReference>
<feature type="domain" description="Zn(2)-C6 fungal-type" evidence="6">
    <location>
        <begin position="12"/>
        <end position="40"/>
    </location>
</feature>
<evidence type="ECO:0000256" key="1">
    <source>
        <dbReference type="ARBA" id="ARBA00004123"/>
    </source>
</evidence>
<dbReference type="RefSeq" id="XP_046068060.1">
    <property type="nucleotide sequence ID" value="XM_046219151.1"/>
</dbReference>
<keyword evidence="2" id="KW-0805">Transcription regulation</keyword>
<dbReference type="SUPFAM" id="SSF57701">
    <property type="entry name" value="Zn2/Cys6 DNA-binding domain"/>
    <property type="match status" value="1"/>
</dbReference>
<dbReference type="GO" id="GO:0000981">
    <property type="term" value="F:DNA-binding transcription factor activity, RNA polymerase II-specific"/>
    <property type="evidence" value="ECO:0007669"/>
    <property type="project" value="InterPro"/>
</dbReference>
<dbReference type="CDD" id="cd12148">
    <property type="entry name" value="fungal_TF_MHR"/>
    <property type="match status" value="1"/>
</dbReference>
<protein>
    <submittedName>
        <fullName evidence="7">Fungal-specific transcription factor domain-containing protein</fullName>
    </submittedName>
</protein>
<sequence>MPRRRRDRTFTGCWRCRVRKVKCDEQRPHCRACQRLGQPCDGYGAKLVWIEDKDQPYRSDGRRYIDCDATWAGHAILDSELVDQLIYGCDPECAEEVFSSSSSQPTFNPFGSFRVLVKNADHPPGLLSNAYKLLTIDPTDPFSSSSEARFLFHHYTSHVSTIMIPLFHPRNPWYSYYPAVARCYETSEQKALYNAMLSHAAYNLAGLAGLPDKMFSLATEYYTNAIEQLKYSLQRQNPDYSGTLAAVMTLCMAEVYSGRPGTWRLHLNGAWSLLCEYSEKEPWTDSDFACCSTQSLCITKIIADTVNGHKATSGIDDSWTRIPFLDSQPFGSPGNFSTSIMDDDEAERSLVSSVSSTPEFGFTIGSTDSLLACISAITIAGKKMRAKSLQSQQEADLLEETLSNVISCLDKCKEETMYNICDSFDEHHDIKSQILANHQREAFISATYVYLYRVLFDLPPYSVRKYVSEVLLRISAFHSASDGNLSIWPAFIAAVEVYTPEDIALARNWLDRTIRFGIGSRVCVRRLVEEVWKRRDEMADELEIDKGLISIDWRAVMEELGMDILLV</sequence>
<dbReference type="GO" id="GO:0000976">
    <property type="term" value="F:transcription cis-regulatory region binding"/>
    <property type="evidence" value="ECO:0007669"/>
    <property type="project" value="TreeGrafter"/>
</dbReference>
<evidence type="ECO:0000313" key="7">
    <source>
        <dbReference type="EMBL" id="KAH8692063.1"/>
    </source>
</evidence>
<reference evidence="7" key="1">
    <citation type="submission" date="2021-12" db="EMBL/GenBank/DDBJ databases">
        <title>Convergent genome expansion in fungi linked to evolution of root-endophyte symbiosis.</title>
        <authorList>
            <consortium name="DOE Joint Genome Institute"/>
            <person name="Ke Y.-H."/>
            <person name="Bonito G."/>
            <person name="Liao H.-L."/>
            <person name="Looney B."/>
            <person name="Rojas-Flechas A."/>
            <person name="Nash J."/>
            <person name="Hameed K."/>
            <person name="Schadt C."/>
            <person name="Martin F."/>
            <person name="Crous P.W."/>
            <person name="Miettinen O."/>
            <person name="Magnuson J.K."/>
            <person name="Labbe J."/>
            <person name="Jacobson D."/>
            <person name="Doktycz M.J."/>
            <person name="Veneault-Fourrey C."/>
            <person name="Kuo A."/>
            <person name="Mondo S."/>
            <person name="Calhoun S."/>
            <person name="Riley R."/>
            <person name="Ohm R."/>
            <person name="LaButti K."/>
            <person name="Andreopoulos B."/>
            <person name="Pangilinan J."/>
            <person name="Nolan M."/>
            <person name="Tritt A."/>
            <person name="Clum A."/>
            <person name="Lipzen A."/>
            <person name="Daum C."/>
            <person name="Barry K."/>
            <person name="Grigoriev I.V."/>
            <person name="Vilgalys R."/>
        </authorList>
    </citation>
    <scope>NUCLEOTIDE SEQUENCE</scope>
    <source>
        <strain evidence="7">PMI_201</strain>
    </source>
</reference>
<dbReference type="InterPro" id="IPR001138">
    <property type="entry name" value="Zn2Cys6_DnaBD"/>
</dbReference>
<dbReference type="SMART" id="SM00066">
    <property type="entry name" value="GAL4"/>
    <property type="match status" value="1"/>
</dbReference>
<dbReference type="GO" id="GO:0008270">
    <property type="term" value="F:zinc ion binding"/>
    <property type="evidence" value="ECO:0007669"/>
    <property type="project" value="InterPro"/>
</dbReference>
<dbReference type="Pfam" id="PF11951">
    <property type="entry name" value="Fungal_trans_2"/>
    <property type="match status" value="1"/>
</dbReference>
<dbReference type="PROSITE" id="PS00463">
    <property type="entry name" value="ZN2_CY6_FUNGAL_1"/>
    <property type="match status" value="1"/>
</dbReference>
<dbReference type="Proteomes" id="UP001201262">
    <property type="component" value="Unassembled WGS sequence"/>
</dbReference>
<keyword evidence="4" id="KW-0804">Transcription</keyword>
<accession>A0AAD4KK13</accession>
<evidence type="ECO:0000256" key="5">
    <source>
        <dbReference type="ARBA" id="ARBA00023242"/>
    </source>
</evidence>
<comment type="subcellular location">
    <subcellularLocation>
        <location evidence="1">Nucleus</location>
    </subcellularLocation>
</comment>
<dbReference type="InterPro" id="IPR036864">
    <property type="entry name" value="Zn2-C6_fun-type_DNA-bd_sf"/>
</dbReference>
<evidence type="ECO:0000259" key="6">
    <source>
        <dbReference type="PROSITE" id="PS50048"/>
    </source>
</evidence>
<comment type="caution">
    <text evidence="7">The sequence shown here is derived from an EMBL/GenBank/DDBJ whole genome shotgun (WGS) entry which is preliminary data.</text>
</comment>
<proteinExistence type="predicted"/>
<dbReference type="AlphaFoldDB" id="A0AAD4KK13"/>
<keyword evidence="5" id="KW-0539">Nucleus</keyword>
<dbReference type="CDD" id="cd00067">
    <property type="entry name" value="GAL4"/>
    <property type="match status" value="1"/>
</dbReference>
<dbReference type="EMBL" id="JAJTJA010000011">
    <property type="protein sequence ID" value="KAH8692063.1"/>
    <property type="molecule type" value="Genomic_DNA"/>
</dbReference>
<organism evidence="7 8">
    <name type="scientific">Talaromyces proteolyticus</name>
    <dbReference type="NCBI Taxonomy" id="1131652"/>
    <lineage>
        <taxon>Eukaryota</taxon>
        <taxon>Fungi</taxon>
        <taxon>Dikarya</taxon>
        <taxon>Ascomycota</taxon>
        <taxon>Pezizomycotina</taxon>
        <taxon>Eurotiomycetes</taxon>
        <taxon>Eurotiomycetidae</taxon>
        <taxon>Eurotiales</taxon>
        <taxon>Trichocomaceae</taxon>
        <taxon>Talaromyces</taxon>
        <taxon>Talaromyces sect. Bacilispori</taxon>
    </lineage>
</organism>
<dbReference type="PANTHER" id="PTHR37534:SF49">
    <property type="entry name" value="LYSINE BIOSYNTHESIS REGULATORY PROTEIN LYS14"/>
    <property type="match status" value="1"/>
</dbReference>
<evidence type="ECO:0000313" key="8">
    <source>
        <dbReference type="Proteomes" id="UP001201262"/>
    </source>
</evidence>
<keyword evidence="8" id="KW-1185">Reference proteome</keyword>
<evidence type="ECO:0000256" key="4">
    <source>
        <dbReference type="ARBA" id="ARBA00023163"/>
    </source>
</evidence>
<keyword evidence="3" id="KW-0238">DNA-binding</keyword>
<gene>
    <name evidence="7" type="ORF">BGW36DRAFT_41068</name>
</gene>
<dbReference type="Gene3D" id="4.10.240.10">
    <property type="entry name" value="Zn(2)-C6 fungal-type DNA-binding domain"/>
    <property type="match status" value="1"/>
</dbReference>
<evidence type="ECO:0000256" key="2">
    <source>
        <dbReference type="ARBA" id="ARBA00023015"/>
    </source>
</evidence>